<protein>
    <recommendedName>
        <fullName evidence="1">N-acetyltransferase domain-containing protein</fullName>
    </recommendedName>
</protein>
<dbReference type="RefSeq" id="WP_162879117.1">
    <property type="nucleotide sequence ID" value="NZ_BMLG01000001.1"/>
</dbReference>
<reference evidence="2" key="2">
    <citation type="submission" date="2020-09" db="EMBL/GenBank/DDBJ databases">
        <authorList>
            <person name="Sun Q."/>
            <person name="Zhou Y."/>
        </authorList>
    </citation>
    <scope>NUCLEOTIDE SEQUENCE</scope>
    <source>
        <strain evidence="2">CGMCC 1.6333</strain>
    </source>
</reference>
<dbReference type="PROSITE" id="PS51186">
    <property type="entry name" value="GNAT"/>
    <property type="match status" value="1"/>
</dbReference>
<comment type="caution">
    <text evidence="2">The sequence shown here is derived from an EMBL/GenBank/DDBJ whole genome shotgun (WGS) entry which is preliminary data.</text>
</comment>
<reference evidence="2" key="1">
    <citation type="journal article" date="2014" name="Int. J. Syst. Evol. Microbiol.">
        <title>Complete genome sequence of Corynebacterium casei LMG S-19264T (=DSM 44701T), isolated from a smear-ripened cheese.</title>
        <authorList>
            <consortium name="US DOE Joint Genome Institute (JGI-PGF)"/>
            <person name="Walter F."/>
            <person name="Albersmeier A."/>
            <person name="Kalinowski J."/>
            <person name="Ruckert C."/>
        </authorList>
    </citation>
    <scope>NUCLEOTIDE SEQUENCE</scope>
    <source>
        <strain evidence="2">CGMCC 1.6333</strain>
    </source>
</reference>
<evidence type="ECO:0000313" key="3">
    <source>
        <dbReference type="Proteomes" id="UP000618460"/>
    </source>
</evidence>
<keyword evidence="3" id="KW-1185">Reference proteome</keyword>
<accession>A0A917TDG8</accession>
<organism evidence="2 3">
    <name type="scientific">Paraliobacillus quinghaiensis</name>
    <dbReference type="NCBI Taxonomy" id="470815"/>
    <lineage>
        <taxon>Bacteria</taxon>
        <taxon>Bacillati</taxon>
        <taxon>Bacillota</taxon>
        <taxon>Bacilli</taxon>
        <taxon>Bacillales</taxon>
        <taxon>Bacillaceae</taxon>
        <taxon>Paraliobacillus</taxon>
    </lineage>
</organism>
<dbReference type="SUPFAM" id="SSF55729">
    <property type="entry name" value="Acyl-CoA N-acyltransferases (Nat)"/>
    <property type="match status" value="1"/>
</dbReference>
<dbReference type="Pfam" id="PF00583">
    <property type="entry name" value="Acetyltransf_1"/>
    <property type="match status" value="1"/>
</dbReference>
<evidence type="ECO:0000259" key="1">
    <source>
        <dbReference type="PROSITE" id="PS51186"/>
    </source>
</evidence>
<feature type="domain" description="N-acetyltransferase" evidence="1">
    <location>
        <begin position="136"/>
        <end position="274"/>
    </location>
</feature>
<gene>
    <name evidence="2" type="ORF">GCM10011351_00760</name>
</gene>
<dbReference type="Proteomes" id="UP000618460">
    <property type="component" value="Unassembled WGS sequence"/>
</dbReference>
<dbReference type="EMBL" id="BMLG01000001">
    <property type="protein sequence ID" value="GGM18796.1"/>
    <property type="molecule type" value="Genomic_DNA"/>
</dbReference>
<evidence type="ECO:0000313" key="2">
    <source>
        <dbReference type="EMBL" id="GGM18796.1"/>
    </source>
</evidence>
<dbReference type="GO" id="GO:0016747">
    <property type="term" value="F:acyltransferase activity, transferring groups other than amino-acyl groups"/>
    <property type="evidence" value="ECO:0007669"/>
    <property type="project" value="InterPro"/>
</dbReference>
<dbReference type="InterPro" id="IPR000182">
    <property type="entry name" value="GNAT_dom"/>
</dbReference>
<dbReference type="Gene3D" id="3.40.630.30">
    <property type="match status" value="1"/>
</dbReference>
<dbReference type="InterPro" id="IPR016181">
    <property type="entry name" value="Acyl_CoA_acyltransferase"/>
</dbReference>
<dbReference type="AlphaFoldDB" id="A0A917TDG8"/>
<dbReference type="CDD" id="cd04301">
    <property type="entry name" value="NAT_SF"/>
    <property type="match status" value="1"/>
</dbReference>
<name>A0A917TDG8_9BACI</name>
<sequence length="274" mass="31919">MKYVSLMRDELKKKILNFLYEDELFNPFLIHFIENQPENIGELYITESDGCVENILHMKFDGNSYFTNFYPKNEKGYRAIAEQLQLLNYNRVLLSGKRKDVSKILSYFTKDLKSAPDIYYKFDVNQYFKQTTYPDITFRVATCCQSDMNKISEFMIGFFKPTSEKGIADLTDKNKLLEDLKVGIYFIEYKGQPIGMARYSGKTKNFIDITTVYIDPDYRGKGFGKKLMAYMVDDILSVNKIPVTQTSSSNPIAKKTYESLGFIKQDDYSFEFIS</sequence>
<proteinExistence type="predicted"/>